<comment type="similarity">
    <text evidence="1">Belongs to the bactofilin family.</text>
</comment>
<sequence length="136" mass="14333">MALRTDDISINTIIGKGSAISGNMKVNGFIRIDGDIDGSLETDGNVIVGENARIRGDLTAKSVIIGGIIKGNIKANESVKILAEAAVIGDVISRKVQVDGSAIIHGHCISIKDETEYNNASGEYLQSKAIKEKVIL</sequence>
<reference evidence="3" key="1">
    <citation type="submission" date="2016-10" db="EMBL/GenBank/DDBJ databases">
        <authorList>
            <person name="Varghese N."/>
            <person name="Submissions S."/>
        </authorList>
    </citation>
    <scope>NUCLEOTIDE SEQUENCE [LARGE SCALE GENOMIC DNA]</scope>
    <source>
        <strain evidence="3">XBD1002</strain>
    </source>
</reference>
<dbReference type="AlphaFoldDB" id="A0A1I3MS45"/>
<evidence type="ECO:0000313" key="3">
    <source>
        <dbReference type="Proteomes" id="UP000182737"/>
    </source>
</evidence>
<dbReference type="InterPro" id="IPR007607">
    <property type="entry name" value="BacA/B"/>
</dbReference>
<dbReference type="EMBL" id="FORI01000010">
    <property type="protein sequence ID" value="SFI99797.1"/>
    <property type="molecule type" value="Genomic_DNA"/>
</dbReference>
<keyword evidence="3" id="KW-1185">Reference proteome</keyword>
<dbReference type="Proteomes" id="UP000182737">
    <property type="component" value="Unassembled WGS sequence"/>
</dbReference>
<dbReference type="OrthoDB" id="350414at2"/>
<evidence type="ECO:0000313" key="2">
    <source>
        <dbReference type="EMBL" id="SFI99797.1"/>
    </source>
</evidence>
<accession>A0A1I3MS45</accession>
<dbReference type="PANTHER" id="PTHR35024">
    <property type="entry name" value="HYPOTHETICAL CYTOSOLIC PROTEIN"/>
    <property type="match status" value="1"/>
</dbReference>
<dbReference type="Pfam" id="PF04519">
    <property type="entry name" value="Bactofilin"/>
    <property type="match status" value="1"/>
</dbReference>
<organism evidence="2 3">
    <name type="scientific">Treponema bryantii</name>
    <dbReference type="NCBI Taxonomy" id="163"/>
    <lineage>
        <taxon>Bacteria</taxon>
        <taxon>Pseudomonadati</taxon>
        <taxon>Spirochaetota</taxon>
        <taxon>Spirochaetia</taxon>
        <taxon>Spirochaetales</taxon>
        <taxon>Treponemataceae</taxon>
        <taxon>Treponema</taxon>
    </lineage>
</organism>
<gene>
    <name evidence="2" type="ORF">SAMN04487775_11074</name>
</gene>
<name>A0A1I3MS45_9SPIR</name>
<dbReference type="RefSeq" id="WP_074933171.1">
    <property type="nucleotide sequence ID" value="NZ_FORI01000010.1"/>
</dbReference>
<proteinExistence type="inferred from homology"/>
<protein>
    <submittedName>
        <fullName evidence="2">Protein CcmA, bactofilin family</fullName>
    </submittedName>
</protein>
<dbReference type="PANTHER" id="PTHR35024:SF4">
    <property type="entry name" value="POLYMER-FORMING CYTOSKELETAL PROTEIN"/>
    <property type="match status" value="1"/>
</dbReference>
<evidence type="ECO:0000256" key="1">
    <source>
        <dbReference type="ARBA" id="ARBA00044755"/>
    </source>
</evidence>